<gene>
    <name evidence="1" type="ORF">FOMG_17114</name>
</gene>
<dbReference type="AlphaFoldDB" id="W9ZCI1"/>
<organism evidence="1">
    <name type="scientific">Fusarium oxysporum f. sp. melonis 26406</name>
    <dbReference type="NCBI Taxonomy" id="1089452"/>
    <lineage>
        <taxon>Eukaryota</taxon>
        <taxon>Fungi</taxon>
        <taxon>Dikarya</taxon>
        <taxon>Ascomycota</taxon>
        <taxon>Pezizomycotina</taxon>
        <taxon>Sordariomycetes</taxon>
        <taxon>Hypocreomycetidae</taxon>
        <taxon>Hypocreales</taxon>
        <taxon>Nectriaceae</taxon>
        <taxon>Fusarium</taxon>
        <taxon>Fusarium oxysporum species complex</taxon>
    </lineage>
</organism>
<dbReference type="VEuPathDB" id="FungiDB:FOMG_17114"/>
<dbReference type="OrthoDB" id="539213at2759"/>
<evidence type="ECO:0000313" key="1">
    <source>
        <dbReference type="EMBL" id="EXK26307.1"/>
    </source>
</evidence>
<dbReference type="Proteomes" id="UP000030703">
    <property type="component" value="Unassembled WGS sequence"/>
</dbReference>
<proteinExistence type="predicted"/>
<reference evidence="1" key="2">
    <citation type="submission" date="2012-05" db="EMBL/GenBank/DDBJ databases">
        <title>Annotation of the Genome Sequence of Fusarium oxysporum f. sp. melonis 26406.</title>
        <authorList>
            <consortium name="The Broad Institute Genomics Platform"/>
            <person name="Ma L.-J."/>
            <person name="Corby-Kistler H."/>
            <person name="Broz K."/>
            <person name="Gale L.R."/>
            <person name="Jonkers W."/>
            <person name="O'Donnell K."/>
            <person name="Ploetz R."/>
            <person name="Steinberg C."/>
            <person name="Schwartz D.C."/>
            <person name="VanEtten H."/>
            <person name="Zhou S."/>
            <person name="Young S.K."/>
            <person name="Zeng Q."/>
            <person name="Gargeya S."/>
            <person name="Fitzgerald M."/>
            <person name="Abouelleil A."/>
            <person name="Alvarado L."/>
            <person name="Chapman S.B."/>
            <person name="Gainer-Dewar J."/>
            <person name="Goldberg J."/>
            <person name="Griggs A."/>
            <person name="Gujja S."/>
            <person name="Hansen M."/>
            <person name="Howarth C."/>
            <person name="Imamovic A."/>
            <person name="Ireland A."/>
            <person name="Larimer J."/>
            <person name="McCowan C."/>
            <person name="Murphy C."/>
            <person name="Pearson M."/>
            <person name="Poon T.W."/>
            <person name="Priest M."/>
            <person name="Roberts A."/>
            <person name="Saif S."/>
            <person name="Shea T."/>
            <person name="Sykes S."/>
            <person name="Wortman J."/>
            <person name="Nusbaum C."/>
            <person name="Birren B."/>
        </authorList>
    </citation>
    <scope>NUCLEOTIDE SEQUENCE</scope>
    <source>
        <strain evidence="1">26406</strain>
    </source>
</reference>
<accession>W9ZCI1</accession>
<dbReference type="HOGENOM" id="CLU_787645_0_0_1"/>
<reference evidence="1" key="1">
    <citation type="submission" date="2012-04" db="EMBL/GenBank/DDBJ databases">
        <title>The Genome Sequence of Fusarium oxysporum melonis.</title>
        <authorList>
            <consortium name="The Broad Institute Genome Sequencing Platform"/>
            <person name="Ma L.-J."/>
            <person name="Gale L.R."/>
            <person name="Schwartz D.C."/>
            <person name="Zhou S."/>
            <person name="Corby-Kistler H."/>
            <person name="Young S.K."/>
            <person name="Zeng Q."/>
            <person name="Gargeya S."/>
            <person name="Fitzgerald M."/>
            <person name="Haas B."/>
            <person name="Abouelleil A."/>
            <person name="Alvarado L."/>
            <person name="Arachchi H.M."/>
            <person name="Berlin A."/>
            <person name="Brown A."/>
            <person name="Chapman S.B."/>
            <person name="Chen Z."/>
            <person name="Dunbar C."/>
            <person name="Freedman E."/>
            <person name="Gearin G."/>
            <person name="Goldberg J."/>
            <person name="Griggs A."/>
            <person name="Gujja S."/>
            <person name="Heiman D."/>
            <person name="Howarth C."/>
            <person name="Larson L."/>
            <person name="Lui A."/>
            <person name="MacDonald P.J.P."/>
            <person name="Montmayeur A."/>
            <person name="Murphy C."/>
            <person name="Neiman D."/>
            <person name="Pearson M."/>
            <person name="Priest M."/>
            <person name="Roberts A."/>
            <person name="Saif S."/>
            <person name="Shea T."/>
            <person name="Shenoy N."/>
            <person name="Sisk P."/>
            <person name="Stolte C."/>
            <person name="Sykes S."/>
            <person name="Wortman J."/>
            <person name="Nusbaum C."/>
            <person name="Birren B."/>
        </authorList>
    </citation>
    <scope>NUCLEOTIDE SEQUENCE</scope>
    <source>
        <strain evidence="1">26406</strain>
    </source>
</reference>
<protein>
    <submittedName>
        <fullName evidence="1">Uncharacterized protein</fullName>
    </submittedName>
</protein>
<name>W9ZCI1_FUSOX</name>
<sequence>MDPDGWGAGRNPLCCAVLSTGYGSEDDTLATVAFLLERGANPDLPVYGVGDWYESQLAQAFGLKLFEIGLCLLRHGAHPENGNILRHEAALHRLKRCFLPDESGLIKFTIEFLGRLANKTMPQRPPDLCYKPFNPLERLLSQPFLESRFATHTLLRVRFQIPRSSITALRHLAYESRWTKQDVELIKIYYQFMDLRQIEERKLDCVVRVVENQRKGARLFSGDDSPALEPEPGTGPQYDMSEIMQRWRAFIDMEFNKYVEGSDKTRAVPQSDKWNYAGMEELAKLKLVTVTKEPIFVNTVTNNFTAYCSPFIPLLDELQKLVLPRDKPREEEDEKLYSRAREILRRRREACV</sequence>
<dbReference type="EMBL" id="JH659364">
    <property type="protein sequence ID" value="EXK26307.1"/>
    <property type="molecule type" value="Genomic_DNA"/>
</dbReference>